<comment type="catalytic activity">
    <reaction evidence="15">
        <text>L-lysine + NADPH + O2 = N(6)-hydroxy-L-lysine + NADP(+) + H2O</text>
        <dbReference type="Rhea" id="RHEA:23228"/>
        <dbReference type="ChEBI" id="CHEBI:15377"/>
        <dbReference type="ChEBI" id="CHEBI:15379"/>
        <dbReference type="ChEBI" id="CHEBI:32551"/>
        <dbReference type="ChEBI" id="CHEBI:57783"/>
        <dbReference type="ChEBI" id="CHEBI:57820"/>
        <dbReference type="ChEBI" id="CHEBI:58349"/>
        <dbReference type="EC" id="1.14.13.59"/>
    </reaction>
</comment>
<gene>
    <name evidence="16" type="ORF">H9907_00265</name>
</gene>
<dbReference type="PANTHER" id="PTHR42802:SF1">
    <property type="entry name" value="L-ORNITHINE N(5)-MONOOXYGENASE"/>
    <property type="match status" value="1"/>
</dbReference>
<evidence type="ECO:0000256" key="15">
    <source>
        <dbReference type="ARBA" id="ARBA00048407"/>
    </source>
</evidence>
<keyword evidence="10 16" id="KW-0503">Monooxygenase</keyword>
<evidence type="ECO:0000313" key="16">
    <source>
        <dbReference type="EMBL" id="HJD48560.1"/>
    </source>
</evidence>
<sequence length="446" mass="49359">MTNHPTSPTNTPTQVDVLAIGAGPFNLGFAALAQPLVDSGELSLAVLDKRDGFCWHPGMMLPTATTQVPFIADLVTMADPTSPYSFLNYCKQQGRMHHFFIKEDFYPLRAEYSDYCAWVAGQLDTLHWNHNVTRVEQHADGTFTAHYSHPTGTNQVHARHLVIGVGTEPFVPEDLAGALNAPNVLHSADYLHRKEEILPADSITIIGSGQSAAEIYLDLIEQRATQGKRLDWFTRSPRFFPMEYTKLTLEMTSPDYARYFRSLPEATRDRTNREQRNLYKGISGDTINEIYDALYRFSRTSELRSTLRAGCAVSWAPGAHPTDGTTGTHRLRVEHAESGATGVHATNVLILATGYRAPTIPAFLEPLRGSFNVDAAGRYAVAPDFSINDDATIHVQNAEEHTHSLISPDLGMGPWRNSTILASITGREVYPIERDIAFQTFGGEGL</sequence>
<name>A0A9D2ZPD7_9CORY</name>
<comment type="cofactor">
    <cofactor evidence="1">
        <name>FAD</name>
        <dbReference type="ChEBI" id="CHEBI:57692"/>
    </cofactor>
</comment>
<evidence type="ECO:0000256" key="11">
    <source>
        <dbReference type="ARBA" id="ARBA00029939"/>
    </source>
</evidence>
<keyword evidence="7" id="KW-0274">FAD</keyword>
<reference evidence="16" key="2">
    <citation type="submission" date="2021-04" db="EMBL/GenBank/DDBJ databases">
        <authorList>
            <person name="Gilroy R."/>
        </authorList>
    </citation>
    <scope>NUCLEOTIDE SEQUENCE</scope>
    <source>
        <strain evidence="16">5925</strain>
    </source>
</reference>
<evidence type="ECO:0000256" key="4">
    <source>
        <dbReference type="ARBA" id="ARBA00013076"/>
    </source>
</evidence>
<evidence type="ECO:0000256" key="14">
    <source>
        <dbReference type="ARBA" id="ARBA00032738"/>
    </source>
</evidence>
<evidence type="ECO:0000256" key="5">
    <source>
        <dbReference type="ARBA" id="ARBA00016406"/>
    </source>
</evidence>
<dbReference type="EC" id="1.14.13.59" evidence="4"/>
<protein>
    <recommendedName>
        <fullName evidence="5">L-lysine N6-monooxygenase MbtG</fullName>
        <ecNumber evidence="4">1.14.13.59</ecNumber>
    </recommendedName>
    <alternativeName>
        <fullName evidence="14">Lysine 6-N-hydroxylase</fullName>
    </alternativeName>
    <alternativeName>
        <fullName evidence="13">Lysine N6-hydroxylase</fullName>
    </alternativeName>
    <alternativeName>
        <fullName evidence="11">Lysine-N-oxygenase</fullName>
    </alternativeName>
    <alternativeName>
        <fullName evidence="12">Mycobactin synthase protein G</fullName>
    </alternativeName>
</protein>
<evidence type="ECO:0000256" key="1">
    <source>
        <dbReference type="ARBA" id="ARBA00001974"/>
    </source>
</evidence>
<accession>A0A9D2ZPD7</accession>
<reference evidence="16" key="1">
    <citation type="journal article" date="2021" name="PeerJ">
        <title>Extensive microbial diversity within the chicken gut microbiome revealed by metagenomics and culture.</title>
        <authorList>
            <person name="Gilroy R."/>
            <person name="Ravi A."/>
            <person name="Getino M."/>
            <person name="Pursley I."/>
            <person name="Horton D.L."/>
            <person name="Alikhan N.F."/>
            <person name="Baker D."/>
            <person name="Gharbi K."/>
            <person name="Hall N."/>
            <person name="Watson M."/>
            <person name="Adriaenssens E.M."/>
            <person name="Foster-Nyarko E."/>
            <person name="Jarju S."/>
            <person name="Secka A."/>
            <person name="Antonio M."/>
            <person name="Oren A."/>
            <person name="Chaudhuri R.R."/>
            <person name="La Ragione R."/>
            <person name="Hildebrand F."/>
            <person name="Pallen M.J."/>
        </authorList>
    </citation>
    <scope>NUCLEOTIDE SEQUENCE</scope>
    <source>
        <strain evidence="16">5925</strain>
    </source>
</reference>
<evidence type="ECO:0000256" key="10">
    <source>
        <dbReference type="ARBA" id="ARBA00023033"/>
    </source>
</evidence>
<evidence type="ECO:0000256" key="13">
    <source>
        <dbReference type="ARBA" id="ARBA00032493"/>
    </source>
</evidence>
<dbReference type="AlphaFoldDB" id="A0A9D2ZPD7"/>
<dbReference type="Pfam" id="PF13434">
    <property type="entry name" value="Lys_Orn_oxgnase"/>
    <property type="match status" value="1"/>
</dbReference>
<comment type="caution">
    <text evidence="16">The sequence shown here is derived from an EMBL/GenBank/DDBJ whole genome shotgun (WGS) entry which is preliminary data.</text>
</comment>
<evidence type="ECO:0000256" key="12">
    <source>
        <dbReference type="ARBA" id="ARBA00031158"/>
    </source>
</evidence>
<dbReference type="PANTHER" id="PTHR42802">
    <property type="entry name" value="MONOOXYGENASE"/>
    <property type="match status" value="1"/>
</dbReference>
<dbReference type="SUPFAM" id="SSF51905">
    <property type="entry name" value="FAD/NAD(P)-binding domain"/>
    <property type="match status" value="1"/>
</dbReference>
<dbReference type="GO" id="GO:0047091">
    <property type="term" value="F:L-lysine 6-monooxygenase (NADPH) activity"/>
    <property type="evidence" value="ECO:0007669"/>
    <property type="project" value="UniProtKB-EC"/>
</dbReference>
<dbReference type="Proteomes" id="UP000823907">
    <property type="component" value="Unassembled WGS sequence"/>
</dbReference>
<proteinExistence type="inferred from homology"/>
<comment type="pathway">
    <text evidence="2">Siderophore biosynthesis; mycobactin biosynthesis.</text>
</comment>
<evidence type="ECO:0000256" key="6">
    <source>
        <dbReference type="ARBA" id="ARBA00022630"/>
    </source>
</evidence>
<evidence type="ECO:0000313" key="17">
    <source>
        <dbReference type="Proteomes" id="UP000823907"/>
    </source>
</evidence>
<dbReference type="InterPro" id="IPR025700">
    <property type="entry name" value="Lys/Orn_oxygenase"/>
</dbReference>
<evidence type="ECO:0000256" key="2">
    <source>
        <dbReference type="ARBA" id="ARBA00005102"/>
    </source>
</evidence>
<dbReference type="EMBL" id="DWUR01000006">
    <property type="protein sequence ID" value="HJD48560.1"/>
    <property type="molecule type" value="Genomic_DNA"/>
</dbReference>
<evidence type="ECO:0000256" key="8">
    <source>
        <dbReference type="ARBA" id="ARBA00022857"/>
    </source>
</evidence>
<comment type="similarity">
    <text evidence="3">Belongs to the lysine N(6)-hydroxylase/L-ornithine N(5)-oxygenase family.</text>
</comment>
<keyword evidence="9" id="KW-0560">Oxidoreductase</keyword>
<keyword evidence="8" id="KW-0521">NADP</keyword>
<evidence type="ECO:0000256" key="9">
    <source>
        <dbReference type="ARBA" id="ARBA00023002"/>
    </source>
</evidence>
<dbReference type="Gene3D" id="3.50.50.60">
    <property type="entry name" value="FAD/NAD(P)-binding domain"/>
    <property type="match status" value="1"/>
</dbReference>
<evidence type="ECO:0000256" key="7">
    <source>
        <dbReference type="ARBA" id="ARBA00022827"/>
    </source>
</evidence>
<dbReference type="InterPro" id="IPR036188">
    <property type="entry name" value="FAD/NAD-bd_sf"/>
</dbReference>
<organism evidence="16 17">
    <name type="scientific">Candidatus Corynebacterium intestinavium</name>
    <dbReference type="NCBI Taxonomy" id="2838531"/>
    <lineage>
        <taxon>Bacteria</taxon>
        <taxon>Bacillati</taxon>
        <taxon>Actinomycetota</taxon>
        <taxon>Actinomycetes</taxon>
        <taxon>Mycobacteriales</taxon>
        <taxon>Corynebacteriaceae</taxon>
        <taxon>Corynebacterium</taxon>
    </lineage>
</organism>
<keyword evidence="6" id="KW-0285">Flavoprotein</keyword>
<evidence type="ECO:0000256" key="3">
    <source>
        <dbReference type="ARBA" id="ARBA00007588"/>
    </source>
</evidence>